<evidence type="ECO:0000256" key="1">
    <source>
        <dbReference type="ARBA" id="ARBA00023125"/>
    </source>
</evidence>
<dbReference type="Pfam" id="PF14278">
    <property type="entry name" value="TetR_C_8"/>
    <property type="match status" value="1"/>
</dbReference>
<dbReference type="InterPro" id="IPR009057">
    <property type="entry name" value="Homeodomain-like_sf"/>
</dbReference>
<keyword evidence="3" id="KW-0812">Transmembrane</keyword>
<dbReference type="InterPro" id="IPR039532">
    <property type="entry name" value="TetR_C_Firmicutes"/>
</dbReference>
<evidence type="ECO:0000313" key="5">
    <source>
        <dbReference type="EMBL" id="MBP1937289.1"/>
    </source>
</evidence>
<proteinExistence type="predicted"/>
<keyword evidence="6" id="KW-1185">Reference proteome</keyword>
<keyword evidence="1 2" id="KW-0238">DNA-binding</keyword>
<name>A0ABS4H435_9BACL</name>
<dbReference type="Proteomes" id="UP001519273">
    <property type="component" value="Unassembled WGS sequence"/>
</dbReference>
<evidence type="ECO:0000256" key="2">
    <source>
        <dbReference type="PROSITE-ProRule" id="PRU00335"/>
    </source>
</evidence>
<keyword evidence="3" id="KW-1133">Transmembrane helix</keyword>
<feature type="transmembrane region" description="Helical" evidence="3">
    <location>
        <begin position="141"/>
        <end position="159"/>
    </location>
</feature>
<organism evidence="5 6">
    <name type="scientific">Paenibacillus sediminis</name>
    <dbReference type="NCBI Taxonomy" id="664909"/>
    <lineage>
        <taxon>Bacteria</taxon>
        <taxon>Bacillati</taxon>
        <taxon>Bacillota</taxon>
        <taxon>Bacilli</taxon>
        <taxon>Bacillales</taxon>
        <taxon>Paenibacillaceae</taxon>
        <taxon>Paenibacillus</taxon>
    </lineage>
</organism>
<feature type="domain" description="HTH tetR-type" evidence="4">
    <location>
        <begin position="9"/>
        <end position="69"/>
    </location>
</feature>
<reference evidence="5 6" key="1">
    <citation type="submission" date="2021-03" db="EMBL/GenBank/DDBJ databases">
        <title>Genomic Encyclopedia of Type Strains, Phase IV (KMG-IV): sequencing the most valuable type-strain genomes for metagenomic binning, comparative biology and taxonomic classification.</title>
        <authorList>
            <person name="Goeker M."/>
        </authorList>
    </citation>
    <scope>NUCLEOTIDE SEQUENCE [LARGE SCALE GENOMIC DNA]</scope>
    <source>
        <strain evidence="5 6">DSM 23491</strain>
    </source>
</reference>
<dbReference type="SUPFAM" id="SSF46689">
    <property type="entry name" value="Homeodomain-like"/>
    <property type="match status" value="1"/>
</dbReference>
<dbReference type="InterPro" id="IPR050624">
    <property type="entry name" value="HTH-type_Tx_Regulator"/>
</dbReference>
<dbReference type="Pfam" id="PF00440">
    <property type="entry name" value="TetR_N"/>
    <property type="match status" value="1"/>
</dbReference>
<protein>
    <submittedName>
        <fullName evidence="5">AcrR family transcriptional regulator</fullName>
    </submittedName>
</protein>
<dbReference type="EMBL" id="JAGGKP010000004">
    <property type="protein sequence ID" value="MBP1937289.1"/>
    <property type="molecule type" value="Genomic_DNA"/>
</dbReference>
<dbReference type="PANTHER" id="PTHR43479">
    <property type="entry name" value="ACREF/ENVCD OPERON REPRESSOR-RELATED"/>
    <property type="match status" value="1"/>
</dbReference>
<dbReference type="PRINTS" id="PR00455">
    <property type="entry name" value="HTHTETR"/>
</dbReference>
<dbReference type="Gene3D" id="1.10.357.10">
    <property type="entry name" value="Tetracycline Repressor, domain 2"/>
    <property type="match status" value="1"/>
</dbReference>
<evidence type="ECO:0000256" key="3">
    <source>
        <dbReference type="SAM" id="Phobius"/>
    </source>
</evidence>
<comment type="caution">
    <text evidence="5">The sequence shown here is derived from an EMBL/GenBank/DDBJ whole genome shotgun (WGS) entry which is preliminary data.</text>
</comment>
<dbReference type="PROSITE" id="PS50977">
    <property type="entry name" value="HTH_TETR_2"/>
    <property type="match status" value="1"/>
</dbReference>
<keyword evidence="3" id="KW-0472">Membrane</keyword>
<sequence>MSRVDRRIVKSKEAIIKAVIELMSEKDFDDISIQDIADRANVTRGTIYVHYGDKFDLLDKLITNHLNQLKEIYKSTSEMDFIEGTQICFEYFQCNYSFYLTMLKGKGAPSFRTRLLETLIEEGENDKDITKGKNSNLNKDIVVQFFGMAYVGVVEWWILNGMPYPPQVMAEQVGVLLERNL</sequence>
<evidence type="ECO:0000313" key="6">
    <source>
        <dbReference type="Proteomes" id="UP001519273"/>
    </source>
</evidence>
<dbReference type="RefSeq" id="WP_209849408.1">
    <property type="nucleotide sequence ID" value="NZ_CBCRVE010000011.1"/>
</dbReference>
<dbReference type="InterPro" id="IPR001647">
    <property type="entry name" value="HTH_TetR"/>
</dbReference>
<feature type="DNA-binding region" description="H-T-H motif" evidence="2">
    <location>
        <begin position="32"/>
        <end position="51"/>
    </location>
</feature>
<gene>
    <name evidence="5" type="ORF">J2Z20_002182</name>
</gene>
<dbReference type="PANTHER" id="PTHR43479:SF7">
    <property type="entry name" value="TETR-FAMILY TRANSCRIPTIONAL REGULATOR"/>
    <property type="match status" value="1"/>
</dbReference>
<evidence type="ECO:0000259" key="4">
    <source>
        <dbReference type="PROSITE" id="PS50977"/>
    </source>
</evidence>
<accession>A0ABS4H435</accession>